<dbReference type="GO" id="GO:0003824">
    <property type="term" value="F:catalytic activity"/>
    <property type="evidence" value="ECO:0007669"/>
    <property type="project" value="InterPro"/>
</dbReference>
<dbReference type="Gene3D" id="3.50.70.10">
    <property type="match status" value="1"/>
</dbReference>
<feature type="signal peptide" evidence="1">
    <location>
        <begin position="1"/>
        <end position="22"/>
    </location>
</feature>
<evidence type="ECO:0000313" key="4">
    <source>
        <dbReference type="Proteomes" id="UP001153069"/>
    </source>
</evidence>
<evidence type="ECO:0000259" key="2">
    <source>
        <dbReference type="PROSITE" id="PS51340"/>
    </source>
</evidence>
<name>A0A9N8DA46_9STRA</name>
<dbReference type="Proteomes" id="UP001153069">
    <property type="component" value="Unassembled WGS sequence"/>
</dbReference>
<dbReference type="Pfam" id="PF03476">
    <property type="entry name" value="MOSC_N"/>
    <property type="match status" value="1"/>
</dbReference>
<organism evidence="3 4">
    <name type="scientific">Seminavis robusta</name>
    <dbReference type="NCBI Taxonomy" id="568900"/>
    <lineage>
        <taxon>Eukaryota</taxon>
        <taxon>Sar</taxon>
        <taxon>Stramenopiles</taxon>
        <taxon>Ochrophyta</taxon>
        <taxon>Bacillariophyta</taxon>
        <taxon>Bacillariophyceae</taxon>
        <taxon>Bacillariophycidae</taxon>
        <taxon>Naviculales</taxon>
        <taxon>Naviculaceae</taxon>
        <taxon>Seminavis</taxon>
    </lineage>
</organism>
<dbReference type="InterPro" id="IPR005302">
    <property type="entry name" value="MoCF_Sase_C"/>
</dbReference>
<dbReference type="PANTHER" id="PTHR14237:SF19">
    <property type="entry name" value="MITOCHONDRIAL AMIDOXIME REDUCING COMPONENT 1"/>
    <property type="match status" value="1"/>
</dbReference>
<comment type="caution">
    <text evidence="3">The sequence shown here is derived from an EMBL/GenBank/DDBJ whole genome shotgun (WGS) entry which is preliminary data.</text>
</comment>
<dbReference type="Pfam" id="PF03473">
    <property type="entry name" value="MOSC"/>
    <property type="match status" value="1"/>
</dbReference>
<proteinExistence type="predicted"/>
<feature type="chain" id="PRO_5040279378" evidence="1">
    <location>
        <begin position="23"/>
        <end position="517"/>
    </location>
</feature>
<dbReference type="PROSITE" id="PS51340">
    <property type="entry name" value="MOSC"/>
    <property type="match status" value="1"/>
</dbReference>
<dbReference type="InterPro" id="IPR005303">
    <property type="entry name" value="MOCOS_middle"/>
</dbReference>
<sequence length="517" mass="55835">MTPLRLYLFAATLLWSLALSSAVSVEPRTGIEFEDKLNRAKLEKVGLRSKGPIKVYAVGQYGKSIFVLKMAYSVNAEKLSGALMDALKPRCEELGCGDQVEEFKAFVMDALPNGAKQGTQLVFNTAGGKVTLSVNGKPASKISGKAVAKAFTGIYTDANAVCKMKPVQTDDSGERDPEMMATLGVMAATTLVIFLLVTKPDPAIKVSELNIYPVKSCAEQSVSEATVTPRGFAGDRIAMVVDANGKCCTSRDKDKAKLFHIHADLDVDNDNLTLTAASAYYPLEVDLQKSAPSGKVTHNEAPGEMQLADYGNVAAAWLEIATGIAGCRLTGIGEDYQRKVMVNASQGDAVPNNGDAPVSLADEAPFLLTNEASLDDLNSRMVARGKSPVDMRRFRPNIVVSSGSGLSAWEEDTWSKIRIGGTVEFFVWQRCGRCTMTTIDRDTLDRSGEPLATLNTFRESVKGQRNFGMHLVPDPSTLVDGKAEIHAGDKIEVLEYNKARQTEWQENKDNGGMAPTE</sequence>
<protein>
    <submittedName>
        <fullName evidence="3">Amidoxime reducing component 2</fullName>
    </submittedName>
</protein>
<dbReference type="EMBL" id="CAICTM010000012">
    <property type="protein sequence ID" value="CAB9496996.1"/>
    <property type="molecule type" value="Genomic_DNA"/>
</dbReference>
<dbReference type="InterPro" id="IPR016088">
    <property type="entry name" value="Chalcone_isomerase_3-sand"/>
</dbReference>
<keyword evidence="4" id="KW-1185">Reference proteome</keyword>
<keyword evidence="1" id="KW-0732">Signal</keyword>
<dbReference type="SUPFAM" id="SSF141673">
    <property type="entry name" value="MOSC N-terminal domain-like"/>
    <property type="match status" value="1"/>
</dbReference>
<dbReference type="AlphaFoldDB" id="A0A9N8DA46"/>
<gene>
    <name evidence="3" type="ORF">SEMRO_12_G009550.1</name>
</gene>
<accession>A0A9N8DA46</accession>
<dbReference type="PANTHER" id="PTHR14237">
    <property type="entry name" value="MOLYBDOPTERIN COFACTOR SULFURASE MOSC"/>
    <property type="match status" value="1"/>
</dbReference>
<dbReference type="OrthoDB" id="17255at2759"/>
<dbReference type="GO" id="GO:0030151">
    <property type="term" value="F:molybdenum ion binding"/>
    <property type="evidence" value="ECO:0007669"/>
    <property type="project" value="InterPro"/>
</dbReference>
<reference evidence="3" key="1">
    <citation type="submission" date="2020-06" db="EMBL/GenBank/DDBJ databases">
        <authorList>
            <consortium name="Plant Systems Biology data submission"/>
        </authorList>
    </citation>
    <scope>NUCLEOTIDE SEQUENCE</scope>
    <source>
        <strain evidence="3">D6</strain>
    </source>
</reference>
<dbReference type="SUPFAM" id="SSF50800">
    <property type="entry name" value="PK beta-barrel domain-like"/>
    <property type="match status" value="1"/>
</dbReference>
<dbReference type="GO" id="GO:0030170">
    <property type="term" value="F:pyridoxal phosphate binding"/>
    <property type="evidence" value="ECO:0007669"/>
    <property type="project" value="InterPro"/>
</dbReference>
<evidence type="ECO:0000313" key="3">
    <source>
        <dbReference type="EMBL" id="CAB9496996.1"/>
    </source>
</evidence>
<evidence type="ECO:0000256" key="1">
    <source>
        <dbReference type="SAM" id="SignalP"/>
    </source>
</evidence>
<dbReference type="InterPro" id="IPR011037">
    <property type="entry name" value="Pyrv_Knase-like_insert_dom_sf"/>
</dbReference>
<feature type="domain" description="MOSC" evidence="2">
    <location>
        <begin position="327"/>
        <end position="494"/>
    </location>
</feature>